<keyword evidence="5" id="KW-0325">Glycoprotein</keyword>
<dbReference type="HOGENOM" id="CLU_006586_4_2_1"/>
<dbReference type="InterPro" id="IPR019826">
    <property type="entry name" value="Carboxylesterase_B_AS"/>
</dbReference>
<evidence type="ECO:0000256" key="3">
    <source>
        <dbReference type="ARBA" id="ARBA00022801"/>
    </source>
</evidence>
<dbReference type="InterPro" id="IPR002018">
    <property type="entry name" value="CarbesteraseB"/>
</dbReference>
<dbReference type="eggNOG" id="KOG1516">
    <property type="taxonomic scope" value="Eukaryota"/>
</dbReference>
<evidence type="ECO:0000256" key="5">
    <source>
        <dbReference type="ARBA" id="ARBA00023180"/>
    </source>
</evidence>
<accession>B4GMT5</accession>
<dbReference type="STRING" id="7234.B4GMT5"/>
<dbReference type="Proteomes" id="UP000008744">
    <property type="component" value="Unassembled WGS sequence"/>
</dbReference>
<dbReference type="SMR" id="B4GMT5"/>
<proteinExistence type="inferred from homology"/>
<keyword evidence="4" id="KW-1015">Disulfide bond</keyword>
<dbReference type="KEGG" id="dpe:6594346"/>
<dbReference type="Gene3D" id="3.40.50.1820">
    <property type="entry name" value="alpha/beta hydrolase"/>
    <property type="match status" value="1"/>
</dbReference>
<sequence>MVDFKVQQRRYKTSEKTVVGTTYGPIKGVKRKSIYGQLYFSFERIPFAKPPLGELRYKAPQPPEIWTEVRSCTSQGPKPLQKHFVFDMTDGSEDCLYLNVYTKNLYPTKPMPVMVWIYGGGFQFGEASRECYSPDYLLREDVVVISINYRLGPLGFLCLDDPELDVPGNAGLKDQVLALRWVKANCSRFGGDSGNITIFGDSAGSASVHYMMITEQTRGLFHKAICMSGNTLSPWAVTPQRNWPYRLAVQAGYTG</sequence>
<dbReference type="PhylomeDB" id="B4GMT5"/>
<dbReference type="OrthoDB" id="19653at2759"/>
<dbReference type="EMBL" id="CH479185">
    <property type="protein sequence ID" value="EDW38159.1"/>
    <property type="molecule type" value="Genomic_DNA"/>
</dbReference>
<evidence type="ECO:0000256" key="2">
    <source>
        <dbReference type="ARBA" id="ARBA00022487"/>
    </source>
</evidence>
<evidence type="ECO:0000256" key="1">
    <source>
        <dbReference type="ARBA" id="ARBA00005964"/>
    </source>
</evidence>
<evidence type="ECO:0000259" key="7">
    <source>
        <dbReference type="Pfam" id="PF00135"/>
    </source>
</evidence>
<dbReference type="GO" id="GO:0052689">
    <property type="term" value="F:carboxylic ester hydrolase activity"/>
    <property type="evidence" value="ECO:0007669"/>
    <property type="project" value="UniProtKB-KW"/>
</dbReference>
<dbReference type="Pfam" id="PF00135">
    <property type="entry name" value="COesterase"/>
    <property type="match status" value="1"/>
</dbReference>
<evidence type="ECO:0000256" key="4">
    <source>
        <dbReference type="ARBA" id="ARBA00023157"/>
    </source>
</evidence>
<organism evidence="9">
    <name type="scientific">Drosophila persimilis</name>
    <name type="common">Fruit fly</name>
    <dbReference type="NCBI Taxonomy" id="7234"/>
    <lineage>
        <taxon>Eukaryota</taxon>
        <taxon>Metazoa</taxon>
        <taxon>Ecdysozoa</taxon>
        <taxon>Arthropoda</taxon>
        <taxon>Hexapoda</taxon>
        <taxon>Insecta</taxon>
        <taxon>Pterygota</taxon>
        <taxon>Neoptera</taxon>
        <taxon>Endopterygota</taxon>
        <taxon>Diptera</taxon>
        <taxon>Brachycera</taxon>
        <taxon>Muscomorpha</taxon>
        <taxon>Ephydroidea</taxon>
        <taxon>Drosophilidae</taxon>
        <taxon>Drosophila</taxon>
        <taxon>Sophophora</taxon>
    </lineage>
</organism>
<evidence type="ECO:0000313" key="9">
    <source>
        <dbReference type="Proteomes" id="UP000008744"/>
    </source>
</evidence>
<dbReference type="SUPFAM" id="SSF53474">
    <property type="entry name" value="alpha/beta-Hydrolases"/>
    <property type="match status" value="1"/>
</dbReference>
<reference evidence="8 9" key="1">
    <citation type="journal article" date="2007" name="Nature">
        <title>Evolution of genes and genomes on the Drosophila phylogeny.</title>
        <authorList>
            <consortium name="Drosophila 12 Genomes Consortium"/>
            <person name="Clark A.G."/>
            <person name="Eisen M.B."/>
            <person name="Smith D.R."/>
            <person name="Bergman C.M."/>
            <person name="Oliver B."/>
            <person name="Markow T.A."/>
            <person name="Kaufman T.C."/>
            <person name="Kellis M."/>
            <person name="Gelbart W."/>
            <person name="Iyer V.N."/>
            <person name="Pollard D.A."/>
            <person name="Sackton T.B."/>
            <person name="Larracuente A.M."/>
            <person name="Singh N.D."/>
            <person name="Abad J.P."/>
            <person name="Abt D.N."/>
            <person name="Adryan B."/>
            <person name="Aguade M."/>
            <person name="Akashi H."/>
            <person name="Anderson W.W."/>
            <person name="Aquadro C.F."/>
            <person name="Ardell D.H."/>
            <person name="Arguello R."/>
            <person name="Artieri C.G."/>
            <person name="Barbash D.A."/>
            <person name="Barker D."/>
            <person name="Barsanti P."/>
            <person name="Batterham P."/>
            <person name="Batzoglou S."/>
            <person name="Begun D."/>
            <person name="Bhutkar A."/>
            <person name="Blanco E."/>
            <person name="Bosak S.A."/>
            <person name="Bradley R.K."/>
            <person name="Brand A.D."/>
            <person name="Brent M.R."/>
            <person name="Brooks A.N."/>
            <person name="Brown R.H."/>
            <person name="Butlin R.K."/>
            <person name="Caggese C."/>
            <person name="Calvi B.R."/>
            <person name="Bernardo de Carvalho A."/>
            <person name="Caspi A."/>
            <person name="Castrezana S."/>
            <person name="Celniker S.E."/>
            <person name="Chang J.L."/>
            <person name="Chapple C."/>
            <person name="Chatterji S."/>
            <person name="Chinwalla A."/>
            <person name="Civetta A."/>
            <person name="Clifton S.W."/>
            <person name="Comeron J.M."/>
            <person name="Costello J.C."/>
            <person name="Coyne J.A."/>
            <person name="Daub J."/>
            <person name="David R.G."/>
            <person name="Delcher A.L."/>
            <person name="Delehaunty K."/>
            <person name="Do C.B."/>
            <person name="Ebling H."/>
            <person name="Edwards K."/>
            <person name="Eickbush T."/>
            <person name="Evans J.D."/>
            <person name="Filipski A."/>
            <person name="Findeiss S."/>
            <person name="Freyhult E."/>
            <person name="Fulton L."/>
            <person name="Fulton R."/>
            <person name="Garcia A.C."/>
            <person name="Gardiner A."/>
            <person name="Garfield D.A."/>
            <person name="Garvin B.E."/>
            <person name="Gibson G."/>
            <person name="Gilbert D."/>
            <person name="Gnerre S."/>
            <person name="Godfrey J."/>
            <person name="Good R."/>
            <person name="Gotea V."/>
            <person name="Gravely B."/>
            <person name="Greenberg A.J."/>
            <person name="Griffiths-Jones S."/>
            <person name="Gross S."/>
            <person name="Guigo R."/>
            <person name="Gustafson E.A."/>
            <person name="Haerty W."/>
            <person name="Hahn M.W."/>
            <person name="Halligan D.L."/>
            <person name="Halpern A.L."/>
            <person name="Halter G.M."/>
            <person name="Han M.V."/>
            <person name="Heger A."/>
            <person name="Hillier L."/>
            <person name="Hinrichs A.S."/>
            <person name="Holmes I."/>
            <person name="Hoskins R.A."/>
            <person name="Hubisz M.J."/>
            <person name="Hultmark D."/>
            <person name="Huntley M.A."/>
            <person name="Jaffe D.B."/>
            <person name="Jagadeeshan S."/>
            <person name="Jeck W.R."/>
            <person name="Johnson J."/>
            <person name="Jones C.D."/>
            <person name="Jordan W.C."/>
            <person name="Karpen G.H."/>
            <person name="Kataoka E."/>
            <person name="Keightley P.D."/>
            <person name="Kheradpour P."/>
            <person name="Kirkness E.F."/>
            <person name="Koerich L.B."/>
            <person name="Kristiansen K."/>
            <person name="Kudrna D."/>
            <person name="Kulathinal R.J."/>
            <person name="Kumar S."/>
            <person name="Kwok R."/>
            <person name="Lander E."/>
            <person name="Langley C.H."/>
            <person name="Lapoint R."/>
            <person name="Lazzaro B.P."/>
            <person name="Lee S.J."/>
            <person name="Levesque L."/>
            <person name="Li R."/>
            <person name="Lin C.F."/>
            <person name="Lin M.F."/>
            <person name="Lindblad-Toh K."/>
            <person name="Llopart A."/>
            <person name="Long M."/>
            <person name="Low L."/>
            <person name="Lozovsky E."/>
            <person name="Lu J."/>
            <person name="Luo M."/>
            <person name="Machado C.A."/>
            <person name="Makalowski W."/>
            <person name="Marzo M."/>
            <person name="Matsuda M."/>
            <person name="Matzkin L."/>
            <person name="McAllister B."/>
            <person name="McBride C.S."/>
            <person name="McKernan B."/>
            <person name="McKernan K."/>
            <person name="Mendez-Lago M."/>
            <person name="Minx P."/>
            <person name="Mollenhauer M.U."/>
            <person name="Montooth K."/>
            <person name="Mount S.M."/>
            <person name="Mu X."/>
            <person name="Myers E."/>
            <person name="Negre B."/>
            <person name="Newfeld S."/>
            <person name="Nielsen R."/>
            <person name="Noor M.A."/>
            <person name="O'Grady P."/>
            <person name="Pachter L."/>
            <person name="Papaceit M."/>
            <person name="Parisi M.J."/>
            <person name="Parisi M."/>
            <person name="Parts L."/>
            <person name="Pedersen J.S."/>
            <person name="Pesole G."/>
            <person name="Phillippy A.M."/>
            <person name="Ponting C.P."/>
            <person name="Pop M."/>
            <person name="Porcelli D."/>
            <person name="Powell J.R."/>
            <person name="Prohaska S."/>
            <person name="Pruitt K."/>
            <person name="Puig M."/>
            <person name="Quesneville H."/>
            <person name="Ram K.R."/>
            <person name="Rand D."/>
            <person name="Rasmussen M.D."/>
            <person name="Reed L.K."/>
            <person name="Reenan R."/>
            <person name="Reily A."/>
            <person name="Remington K.A."/>
            <person name="Rieger T.T."/>
            <person name="Ritchie M.G."/>
            <person name="Robin C."/>
            <person name="Rogers Y.H."/>
            <person name="Rohde C."/>
            <person name="Rozas J."/>
            <person name="Rubenfield M.J."/>
            <person name="Ruiz A."/>
            <person name="Russo S."/>
            <person name="Salzberg S.L."/>
            <person name="Sanchez-Gracia A."/>
            <person name="Saranga D.J."/>
            <person name="Sato H."/>
            <person name="Schaeffer S.W."/>
            <person name="Schatz M.C."/>
            <person name="Schlenke T."/>
            <person name="Schwartz R."/>
            <person name="Segarra C."/>
            <person name="Singh R.S."/>
            <person name="Sirot L."/>
            <person name="Sirota M."/>
            <person name="Sisneros N.B."/>
            <person name="Smith C.D."/>
            <person name="Smith T.F."/>
            <person name="Spieth J."/>
            <person name="Stage D.E."/>
            <person name="Stark A."/>
            <person name="Stephan W."/>
            <person name="Strausberg R.L."/>
            <person name="Strempel S."/>
            <person name="Sturgill D."/>
            <person name="Sutton G."/>
            <person name="Sutton G.G."/>
            <person name="Tao W."/>
            <person name="Teichmann S."/>
            <person name="Tobari Y.N."/>
            <person name="Tomimura Y."/>
            <person name="Tsolas J.M."/>
            <person name="Valente V.L."/>
            <person name="Venter E."/>
            <person name="Venter J.C."/>
            <person name="Vicario S."/>
            <person name="Vieira F.G."/>
            <person name="Vilella A.J."/>
            <person name="Villasante A."/>
            <person name="Walenz B."/>
            <person name="Wang J."/>
            <person name="Wasserman M."/>
            <person name="Watts T."/>
            <person name="Wilson D."/>
            <person name="Wilson R.K."/>
            <person name="Wing R.A."/>
            <person name="Wolfner M.F."/>
            <person name="Wong A."/>
            <person name="Wong G.K."/>
            <person name="Wu C.I."/>
            <person name="Wu G."/>
            <person name="Yamamoto D."/>
            <person name="Yang H.P."/>
            <person name="Yang S.P."/>
            <person name="Yorke J.A."/>
            <person name="Yoshida K."/>
            <person name="Zdobnov E."/>
            <person name="Zhang P."/>
            <person name="Zhang Y."/>
            <person name="Zimin A.V."/>
            <person name="Baldwin J."/>
            <person name="Abdouelleil A."/>
            <person name="Abdulkadir J."/>
            <person name="Abebe A."/>
            <person name="Abera B."/>
            <person name="Abreu J."/>
            <person name="Acer S.C."/>
            <person name="Aftuck L."/>
            <person name="Alexander A."/>
            <person name="An P."/>
            <person name="Anderson E."/>
            <person name="Anderson S."/>
            <person name="Arachi H."/>
            <person name="Azer M."/>
            <person name="Bachantsang P."/>
            <person name="Barry A."/>
            <person name="Bayul T."/>
            <person name="Berlin A."/>
            <person name="Bessette D."/>
            <person name="Bloom T."/>
            <person name="Blye J."/>
            <person name="Boguslavskiy L."/>
            <person name="Bonnet C."/>
            <person name="Boukhgalter B."/>
            <person name="Bourzgui I."/>
            <person name="Brown A."/>
            <person name="Cahill P."/>
            <person name="Channer S."/>
            <person name="Cheshatsang Y."/>
            <person name="Chuda L."/>
            <person name="Citroen M."/>
            <person name="Collymore A."/>
            <person name="Cooke P."/>
            <person name="Costello M."/>
            <person name="D'Aco K."/>
            <person name="Daza R."/>
            <person name="De Haan G."/>
            <person name="DeGray S."/>
            <person name="DeMaso C."/>
            <person name="Dhargay N."/>
            <person name="Dooley K."/>
            <person name="Dooley E."/>
            <person name="Doricent M."/>
            <person name="Dorje P."/>
            <person name="Dorjee K."/>
            <person name="Dupes A."/>
            <person name="Elong R."/>
            <person name="Falk J."/>
            <person name="Farina A."/>
            <person name="Faro S."/>
            <person name="Ferguson D."/>
            <person name="Fisher S."/>
            <person name="Foley C.D."/>
            <person name="Franke A."/>
            <person name="Friedrich D."/>
            <person name="Gadbois L."/>
            <person name="Gearin G."/>
            <person name="Gearin C.R."/>
            <person name="Giannoukos G."/>
            <person name="Goode T."/>
            <person name="Graham J."/>
            <person name="Grandbois E."/>
            <person name="Grewal S."/>
            <person name="Gyaltsen K."/>
            <person name="Hafez N."/>
            <person name="Hagos B."/>
            <person name="Hall J."/>
            <person name="Henson C."/>
            <person name="Hollinger A."/>
            <person name="Honan T."/>
            <person name="Huard M.D."/>
            <person name="Hughes L."/>
            <person name="Hurhula B."/>
            <person name="Husby M.E."/>
            <person name="Kamat A."/>
            <person name="Kanga B."/>
            <person name="Kashin S."/>
            <person name="Khazanovich D."/>
            <person name="Kisner P."/>
            <person name="Lance K."/>
            <person name="Lara M."/>
            <person name="Lee W."/>
            <person name="Lennon N."/>
            <person name="Letendre F."/>
            <person name="LeVine R."/>
            <person name="Lipovsky A."/>
            <person name="Liu X."/>
            <person name="Liu J."/>
            <person name="Liu S."/>
            <person name="Lokyitsang T."/>
            <person name="Lokyitsang Y."/>
            <person name="Lubonja R."/>
            <person name="Lui A."/>
            <person name="MacDonald P."/>
            <person name="Magnisalis V."/>
            <person name="Maru K."/>
            <person name="Matthews C."/>
            <person name="McCusker W."/>
            <person name="McDonough S."/>
            <person name="Mehta T."/>
            <person name="Meldrim J."/>
            <person name="Meneus L."/>
            <person name="Mihai O."/>
            <person name="Mihalev A."/>
            <person name="Mihova T."/>
            <person name="Mittelman R."/>
            <person name="Mlenga V."/>
            <person name="Montmayeur A."/>
            <person name="Mulrain L."/>
            <person name="Navidi A."/>
            <person name="Naylor J."/>
            <person name="Negash T."/>
            <person name="Nguyen T."/>
            <person name="Nguyen N."/>
            <person name="Nicol R."/>
            <person name="Norbu C."/>
            <person name="Norbu N."/>
            <person name="Novod N."/>
            <person name="O'Neill B."/>
            <person name="Osman S."/>
            <person name="Markiewicz E."/>
            <person name="Oyono O.L."/>
            <person name="Patti C."/>
            <person name="Phunkhang P."/>
            <person name="Pierre F."/>
            <person name="Priest M."/>
            <person name="Raghuraman S."/>
            <person name="Rege F."/>
            <person name="Reyes R."/>
            <person name="Rise C."/>
            <person name="Rogov P."/>
            <person name="Ross K."/>
            <person name="Ryan E."/>
            <person name="Settipalli S."/>
            <person name="Shea T."/>
            <person name="Sherpa N."/>
            <person name="Shi L."/>
            <person name="Shih D."/>
            <person name="Sparrow T."/>
            <person name="Spaulding J."/>
            <person name="Stalker J."/>
            <person name="Stange-Thomann N."/>
            <person name="Stavropoulos S."/>
            <person name="Stone C."/>
            <person name="Strader C."/>
            <person name="Tesfaye S."/>
            <person name="Thomson T."/>
            <person name="Thoulutsang Y."/>
            <person name="Thoulutsang D."/>
            <person name="Topham K."/>
            <person name="Topping I."/>
            <person name="Tsamla T."/>
            <person name="Vassiliev H."/>
            <person name="Vo A."/>
            <person name="Wangchuk T."/>
            <person name="Wangdi T."/>
            <person name="Weiand M."/>
            <person name="Wilkinson J."/>
            <person name="Wilson A."/>
            <person name="Yadav S."/>
            <person name="Young G."/>
            <person name="Yu Q."/>
            <person name="Zembek L."/>
            <person name="Zhong D."/>
            <person name="Zimmer A."/>
            <person name="Zwirko Z."/>
            <person name="Jaffe D.B."/>
            <person name="Alvarez P."/>
            <person name="Brockman W."/>
            <person name="Butler J."/>
            <person name="Chin C."/>
            <person name="Gnerre S."/>
            <person name="Grabherr M."/>
            <person name="Kleber M."/>
            <person name="Mauceli E."/>
            <person name="MacCallum I."/>
        </authorList>
    </citation>
    <scope>NUCLEOTIDE SEQUENCE [LARGE SCALE GENOMIC DNA]</scope>
    <source>
        <strain evidence="9">MSH-3 / Tucson 14011-0111.49</strain>
    </source>
</reference>
<dbReference type="EC" id="3.1.1.-" evidence="6"/>
<dbReference type="OMA" id="TANHSAM"/>
<evidence type="ECO:0000256" key="6">
    <source>
        <dbReference type="RuleBase" id="RU361235"/>
    </source>
</evidence>
<gene>
    <name evidence="8" type="primary">Dper\GL12175</name>
    <name evidence="8" type="ORF">Dper_GL12175</name>
</gene>
<comment type="similarity">
    <text evidence="1 6">Belongs to the type-B carboxylesterase/lipase family.</text>
</comment>
<keyword evidence="2" id="KW-0719">Serine esterase</keyword>
<dbReference type="AlphaFoldDB" id="B4GMT5"/>
<name>B4GMT5_DROPE</name>
<feature type="domain" description="Carboxylesterase type B" evidence="7">
    <location>
        <begin position="16"/>
        <end position="253"/>
    </location>
</feature>
<dbReference type="PROSITE" id="PS00122">
    <property type="entry name" value="CARBOXYLESTERASE_B_1"/>
    <property type="match status" value="1"/>
</dbReference>
<dbReference type="PANTHER" id="PTHR43142:SF1">
    <property type="entry name" value="CARBOXYLIC ESTER HYDROLASE"/>
    <property type="match status" value="1"/>
</dbReference>
<keyword evidence="9" id="KW-1185">Reference proteome</keyword>
<keyword evidence="3 6" id="KW-0378">Hydrolase</keyword>
<dbReference type="PANTHER" id="PTHR43142">
    <property type="entry name" value="CARBOXYLIC ESTER HYDROLASE"/>
    <property type="match status" value="1"/>
</dbReference>
<protein>
    <recommendedName>
        <fullName evidence="6">Carboxylic ester hydrolase</fullName>
        <ecNumber evidence="6">3.1.1.-</ecNumber>
    </recommendedName>
</protein>
<dbReference type="InterPro" id="IPR029058">
    <property type="entry name" value="AB_hydrolase_fold"/>
</dbReference>
<evidence type="ECO:0000313" key="8">
    <source>
        <dbReference type="EMBL" id="EDW38159.1"/>
    </source>
</evidence>